<comment type="caution">
    <text evidence="1">The sequence shown here is derived from an EMBL/GenBank/DDBJ whole genome shotgun (WGS) entry which is preliminary data.</text>
</comment>
<dbReference type="EMBL" id="AYSL01000800">
    <property type="protein sequence ID" value="KTF07025.1"/>
    <property type="molecule type" value="Genomic_DNA"/>
</dbReference>
<reference evidence="1" key="1">
    <citation type="submission" date="2013-11" db="EMBL/GenBank/DDBJ databases">
        <title>Microbial diversity, functional groups and degradation webs in Northern and Southern Mediterranean and Red Sea marine crude oil polluted sites.</title>
        <authorList>
            <person name="Daffonchio D."/>
            <person name="Mapelli F."/>
            <person name="Ferrer M."/>
            <person name="Richter M."/>
            <person name="Cherif A."/>
            <person name="Malkawi H.I."/>
            <person name="Yakimov M.M."/>
            <person name="Abdel-Fattah Y.R."/>
            <person name="Blaghen M."/>
            <person name="Golyshin P.N."/>
            <person name="Kalogerakis N."/>
            <person name="Boon N."/>
            <person name="Magagnini M."/>
            <person name="Fava F."/>
        </authorList>
    </citation>
    <scope>NUCLEOTIDE SEQUENCE</scope>
</reference>
<evidence type="ECO:0000313" key="1">
    <source>
        <dbReference type="EMBL" id="KTF07025.1"/>
    </source>
</evidence>
<sequence length="50" mass="5498">MVPVIIHLKTLLPESKTMCLTNVMAKLKLSALNQAVTYFTAIPSLNLAVR</sequence>
<protein>
    <submittedName>
        <fullName evidence="1">Uncharacterized protein</fullName>
    </submittedName>
</protein>
<name>A0A1B6NU88_9ZZZZ</name>
<gene>
    <name evidence="1" type="ORF">MGSAQ_001476</name>
</gene>
<organism evidence="1">
    <name type="scientific">marine sediment metagenome</name>
    <dbReference type="NCBI Taxonomy" id="412755"/>
    <lineage>
        <taxon>unclassified sequences</taxon>
        <taxon>metagenomes</taxon>
        <taxon>ecological metagenomes</taxon>
    </lineage>
</organism>
<proteinExistence type="predicted"/>
<dbReference type="AlphaFoldDB" id="A0A1B6NU88"/>
<accession>A0A1B6NU88</accession>